<keyword evidence="12" id="KW-0496">Mitochondrion</keyword>
<evidence type="ECO:0000256" key="4">
    <source>
        <dbReference type="ARBA" id="ARBA00022692"/>
    </source>
</evidence>
<evidence type="ECO:0000256" key="11">
    <source>
        <dbReference type="SAM" id="Phobius"/>
    </source>
</evidence>
<evidence type="ECO:0000256" key="7">
    <source>
        <dbReference type="ARBA" id="ARBA00023027"/>
    </source>
</evidence>
<feature type="transmembrane region" description="Helical" evidence="11">
    <location>
        <begin position="6"/>
        <end position="21"/>
    </location>
</feature>
<keyword evidence="7" id="KW-0520">NAD</keyword>
<reference evidence="12" key="1">
    <citation type="journal article" date="2020" name="Gene">
        <title>Structure, gene order, and nucleotide composition of mitochondrial genomes in parasitic lice from Amblycera.</title>
        <authorList>
            <person name="Sweet A.D."/>
            <person name="Johnson K.P."/>
            <person name="Cao Y."/>
            <person name="de Moya R.S."/>
            <person name="Skinner R.K."/>
            <person name="Tan M."/>
            <person name="Virrueta-Herrera S."/>
            <person name="Cameron S.L."/>
        </authorList>
    </citation>
    <scope>NUCLEOTIDE SEQUENCE</scope>
    <source>
        <strain evidence="12">Oscro</strain>
    </source>
</reference>
<comment type="subcellular location">
    <subcellularLocation>
        <location evidence="1">Membrane</location>
        <topology evidence="1">Multi-pass membrane protein</topology>
    </subcellularLocation>
</comment>
<organism evidence="12">
    <name type="scientific">Osborniella crotophagae</name>
    <dbReference type="NCBI Taxonomy" id="1912107"/>
    <lineage>
        <taxon>Eukaryota</taxon>
        <taxon>Metazoa</taxon>
        <taxon>Ecdysozoa</taxon>
        <taxon>Arthropoda</taxon>
        <taxon>Hexapoda</taxon>
        <taxon>Insecta</taxon>
        <taxon>Pterygota</taxon>
        <taxon>Neoptera</taxon>
        <taxon>Paraneoptera</taxon>
        <taxon>Psocodea</taxon>
        <taxon>Troctomorpha</taxon>
        <taxon>Phthiraptera</taxon>
        <taxon>Amblycera</taxon>
        <taxon>Menoponidae</taxon>
        <taxon>Osborniella</taxon>
    </lineage>
</organism>
<dbReference type="GO" id="GO:0008137">
    <property type="term" value="F:NADH dehydrogenase (ubiquinone) activity"/>
    <property type="evidence" value="ECO:0007669"/>
    <property type="project" value="UniProtKB-EC"/>
</dbReference>
<sequence>MSVMHMLLVFFLYMMIIKMLMSEKMISILMSIEFMMLSIFFLLYSYHTLWFANSILCLIFLTFMVCESVMGLSIYIYITRMSGSDQFKSLNLLKY</sequence>
<evidence type="ECO:0000256" key="1">
    <source>
        <dbReference type="ARBA" id="ARBA00004141"/>
    </source>
</evidence>
<keyword evidence="4 11" id="KW-0812">Transmembrane</keyword>
<evidence type="ECO:0000256" key="2">
    <source>
        <dbReference type="ARBA" id="ARBA00010519"/>
    </source>
</evidence>
<dbReference type="EMBL" id="MW199175">
    <property type="protein sequence ID" value="QPN54234.1"/>
    <property type="molecule type" value="Genomic_DNA"/>
</dbReference>
<evidence type="ECO:0000256" key="5">
    <source>
        <dbReference type="ARBA" id="ARBA00022967"/>
    </source>
</evidence>
<evidence type="ECO:0000256" key="8">
    <source>
        <dbReference type="ARBA" id="ARBA00023136"/>
    </source>
</evidence>
<name>A0A7T1M870_9NEOP</name>
<comment type="catalytic activity">
    <reaction evidence="10">
        <text>a ubiquinone + NADH + 5 H(+)(in) = a ubiquinol + NAD(+) + 4 H(+)(out)</text>
        <dbReference type="Rhea" id="RHEA:29091"/>
        <dbReference type="Rhea" id="RHEA-COMP:9565"/>
        <dbReference type="Rhea" id="RHEA-COMP:9566"/>
        <dbReference type="ChEBI" id="CHEBI:15378"/>
        <dbReference type="ChEBI" id="CHEBI:16389"/>
        <dbReference type="ChEBI" id="CHEBI:17976"/>
        <dbReference type="ChEBI" id="CHEBI:57540"/>
        <dbReference type="ChEBI" id="CHEBI:57945"/>
        <dbReference type="EC" id="7.1.1.2"/>
    </reaction>
</comment>
<protein>
    <recommendedName>
        <fullName evidence="3">NADH-ubiquinone oxidoreductase chain 4L</fullName>
    </recommendedName>
    <alternativeName>
        <fullName evidence="9">NADH dehydrogenase subunit 4L</fullName>
    </alternativeName>
</protein>
<feature type="transmembrane region" description="Helical" evidence="11">
    <location>
        <begin position="52"/>
        <end position="78"/>
    </location>
</feature>
<evidence type="ECO:0000313" key="12">
    <source>
        <dbReference type="EMBL" id="QPN54234.1"/>
    </source>
</evidence>
<dbReference type="GO" id="GO:0016020">
    <property type="term" value="C:membrane"/>
    <property type="evidence" value="ECO:0007669"/>
    <property type="project" value="UniProtKB-SubCell"/>
</dbReference>
<feature type="transmembrane region" description="Helical" evidence="11">
    <location>
        <begin position="28"/>
        <end position="46"/>
    </location>
</feature>
<geneLocation type="mitochondrion" evidence="12"/>
<evidence type="ECO:0000256" key="9">
    <source>
        <dbReference type="ARBA" id="ARBA00031586"/>
    </source>
</evidence>
<keyword evidence="5" id="KW-1278">Translocase</keyword>
<proteinExistence type="inferred from homology"/>
<evidence type="ECO:0000256" key="3">
    <source>
        <dbReference type="ARBA" id="ARBA00016612"/>
    </source>
</evidence>
<evidence type="ECO:0000256" key="6">
    <source>
        <dbReference type="ARBA" id="ARBA00022989"/>
    </source>
</evidence>
<dbReference type="Pfam" id="PF00420">
    <property type="entry name" value="Oxidored_q2"/>
    <property type="match status" value="1"/>
</dbReference>
<accession>A0A7T1M870</accession>
<gene>
    <name evidence="12" type="primary">nad4l</name>
</gene>
<dbReference type="AlphaFoldDB" id="A0A7T1M870"/>
<keyword evidence="6 11" id="KW-1133">Transmembrane helix</keyword>
<keyword evidence="8 11" id="KW-0472">Membrane</keyword>
<dbReference type="Gene3D" id="1.10.287.3510">
    <property type="match status" value="1"/>
</dbReference>
<comment type="similarity">
    <text evidence="2">Belongs to the complex I subunit 4L family.</text>
</comment>
<dbReference type="InterPro" id="IPR039428">
    <property type="entry name" value="NUOK/Mnh_C1-like"/>
</dbReference>
<evidence type="ECO:0000256" key="10">
    <source>
        <dbReference type="ARBA" id="ARBA00049551"/>
    </source>
</evidence>